<dbReference type="InParanoid" id="K1PDH4"/>
<dbReference type="AlphaFoldDB" id="K1PDH4"/>
<proteinExistence type="predicted"/>
<sequence>MHQNIELADGKAPKSRIFVTGISDIRKRVAKRRDRFQLFRGESTGRYPGDVMGKLKGSNTDRPPARHANQSTLPDTFIYFDEFSLVRWT</sequence>
<name>K1PDH4_MAGGI</name>
<gene>
    <name evidence="1" type="ORF">CGI_10003037</name>
</gene>
<dbReference type="HOGENOM" id="CLU_2456967_0_0_1"/>
<reference evidence="1" key="1">
    <citation type="journal article" date="2012" name="Nature">
        <title>The oyster genome reveals stress adaptation and complexity of shell formation.</title>
        <authorList>
            <person name="Zhang G."/>
            <person name="Fang X."/>
            <person name="Guo X."/>
            <person name="Li L."/>
            <person name="Luo R."/>
            <person name="Xu F."/>
            <person name="Yang P."/>
            <person name="Zhang L."/>
            <person name="Wang X."/>
            <person name="Qi H."/>
            <person name="Xiong Z."/>
            <person name="Que H."/>
            <person name="Xie Y."/>
            <person name="Holland P.W."/>
            <person name="Paps J."/>
            <person name="Zhu Y."/>
            <person name="Wu F."/>
            <person name="Chen Y."/>
            <person name="Wang J."/>
            <person name="Peng C."/>
            <person name="Meng J."/>
            <person name="Yang L."/>
            <person name="Liu J."/>
            <person name="Wen B."/>
            <person name="Zhang N."/>
            <person name="Huang Z."/>
            <person name="Zhu Q."/>
            <person name="Feng Y."/>
            <person name="Mount A."/>
            <person name="Hedgecock D."/>
            <person name="Xu Z."/>
            <person name="Liu Y."/>
            <person name="Domazet-Loso T."/>
            <person name="Du Y."/>
            <person name="Sun X."/>
            <person name="Zhang S."/>
            <person name="Liu B."/>
            <person name="Cheng P."/>
            <person name="Jiang X."/>
            <person name="Li J."/>
            <person name="Fan D."/>
            <person name="Wang W."/>
            <person name="Fu W."/>
            <person name="Wang T."/>
            <person name="Wang B."/>
            <person name="Zhang J."/>
            <person name="Peng Z."/>
            <person name="Li Y."/>
            <person name="Li N."/>
            <person name="Wang J."/>
            <person name="Chen M."/>
            <person name="He Y."/>
            <person name="Tan F."/>
            <person name="Song X."/>
            <person name="Zheng Q."/>
            <person name="Huang R."/>
            <person name="Yang H."/>
            <person name="Du X."/>
            <person name="Chen L."/>
            <person name="Yang M."/>
            <person name="Gaffney P.M."/>
            <person name="Wang S."/>
            <person name="Luo L."/>
            <person name="She Z."/>
            <person name="Ming Y."/>
            <person name="Huang W."/>
            <person name="Zhang S."/>
            <person name="Huang B."/>
            <person name="Zhang Y."/>
            <person name="Qu T."/>
            <person name="Ni P."/>
            <person name="Miao G."/>
            <person name="Wang J."/>
            <person name="Wang Q."/>
            <person name="Steinberg C.E."/>
            <person name="Wang H."/>
            <person name="Li N."/>
            <person name="Qian L."/>
            <person name="Zhang G."/>
            <person name="Li Y."/>
            <person name="Yang H."/>
            <person name="Liu X."/>
            <person name="Wang J."/>
            <person name="Yin Y."/>
            <person name="Wang J."/>
        </authorList>
    </citation>
    <scope>NUCLEOTIDE SEQUENCE [LARGE SCALE GENOMIC DNA]</scope>
    <source>
        <strain evidence="1">05x7-T-G4-1.051#20</strain>
    </source>
</reference>
<evidence type="ECO:0000313" key="1">
    <source>
        <dbReference type="EMBL" id="EKC21947.1"/>
    </source>
</evidence>
<accession>K1PDH4</accession>
<dbReference type="EMBL" id="JH816727">
    <property type="protein sequence ID" value="EKC21947.1"/>
    <property type="molecule type" value="Genomic_DNA"/>
</dbReference>
<organism evidence="1">
    <name type="scientific">Magallana gigas</name>
    <name type="common">Pacific oyster</name>
    <name type="synonym">Crassostrea gigas</name>
    <dbReference type="NCBI Taxonomy" id="29159"/>
    <lineage>
        <taxon>Eukaryota</taxon>
        <taxon>Metazoa</taxon>
        <taxon>Spiralia</taxon>
        <taxon>Lophotrochozoa</taxon>
        <taxon>Mollusca</taxon>
        <taxon>Bivalvia</taxon>
        <taxon>Autobranchia</taxon>
        <taxon>Pteriomorphia</taxon>
        <taxon>Ostreida</taxon>
        <taxon>Ostreoidea</taxon>
        <taxon>Ostreidae</taxon>
        <taxon>Magallana</taxon>
    </lineage>
</organism>
<protein>
    <submittedName>
        <fullName evidence="1">Uncharacterized protein</fullName>
    </submittedName>
</protein>